<organism evidence="10 11">
    <name type="scientific">Sodalis ligni</name>
    <dbReference type="NCBI Taxonomy" id="2697027"/>
    <lineage>
        <taxon>Bacteria</taxon>
        <taxon>Pseudomonadati</taxon>
        <taxon>Pseudomonadota</taxon>
        <taxon>Gammaproteobacteria</taxon>
        <taxon>Enterobacterales</taxon>
        <taxon>Bruguierivoracaceae</taxon>
        <taxon>Sodalis</taxon>
    </lineage>
</organism>
<evidence type="ECO:0000256" key="3">
    <source>
        <dbReference type="ARBA" id="ARBA00022519"/>
    </source>
</evidence>
<keyword evidence="3 9" id="KW-0997">Cell inner membrane</keyword>
<evidence type="ECO:0000256" key="1">
    <source>
        <dbReference type="ARBA" id="ARBA00004127"/>
    </source>
</evidence>
<evidence type="ECO:0000313" key="10">
    <source>
        <dbReference type="EMBL" id="TCL02771.1"/>
    </source>
</evidence>
<dbReference type="GO" id="GO:0012505">
    <property type="term" value="C:endomembrane system"/>
    <property type="evidence" value="ECO:0007669"/>
    <property type="project" value="UniProtKB-SubCell"/>
</dbReference>
<dbReference type="GO" id="GO:0005886">
    <property type="term" value="C:plasma membrane"/>
    <property type="evidence" value="ECO:0007669"/>
    <property type="project" value="UniProtKB-SubCell"/>
</dbReference>
<evidence type="ECO:0000256" key="9">
    <source>
        <dbReference type="HAMAP-Rule" id="MF_00459"/>
    </source>
</evidence>
<accession>A0A4R1NB02</accession>
<evidence type="ECO:0000256" key="4">
    <source>
        <dbReference type="ARBA" id="ARBA00022692"/>
    </source>
</evidence>
<evidence type="ECO:0000256" key="8">
    <source>
        <dbReference type="ARBA" id="ARBA00023136"/>
    </source>
</evidence>
<keyword evidence="7 9" id="KW-1133">Transmembrane helix</keyword>
<keyword evidence="11" id="KW-1185">Reference proteome</keyword>
<dbReference type="AlphaFoldDB" id="A0A4R1NB02"/>
<dbReference type="PANTHER" id="PTHR30335">
    <property type="entry name" value="INTEGRAL MEMBRANE PROTEIN OF SOXR-REDUCING COMPLEX"/>
    <property type="match status" value="1"/>
</dbReference>
<sequence>MAQLSQYSPGKTSKAVGEGMKEILLIVLANGLVNNIVLSRFLGLCSFMGVTNKVDSALGMSMATTFVITLSAGLGWMIYHWILVPLGMEYLRLLSLIMVIASLVQLLELFLAKQSPALYRTLGIFLPLITTNCAVLGVALLVLDDNLSFLHSVVFGFSSSLGYSLVMVIFSGLRERQSNASSPLLFRGAPINFITAGILALAFTGFAGLAG</sequence>
<comment type="similarity">
    <text evidence="9">Belongs to the NqrDE/RnfAE family.</text>
</comment>
<feature type="transmembrane region" description="Helical" evidence="9">
    <location>
        <begin position="124"/>
        <end position="143"/>
    </location>
</feature>
<feature type="transmembrane region" description="Helical" evidence="9">
    <location>
        <begin position="191"/>
        <end position="210"/>
    </location>
</feature>
<dbReference type="InterPro" id="IPR050133">
    <property type="entry name" value="NqrDE/RnfAE_oxidrdctase"/>
</dbReference>
<name>A0A4R1NB02_9GAMM</name>
<comment type="subcellular location">
    <subcellularLocation>
        <location evidence="9">Cell inner membrane</location>
        <topology evidence="9">Multi-pass membrane protein</topology>
    </subcellularLocation>
    <subcellularLocation>
        <location evidence="1">Endomembrane system</location>
        <topology evidence="1">Multi-pass membrane protein</topology>
    </subcellularLocation>
</comment>
<dbReference type="Pfam" id="PF02508">
    <property type="entry name" value="Rnf-Nqr"/>
    <property type="match status" value="1"/>
</dbReference>
<dbReference type="EMBL" id="SJOI01000001">
    <property type="protein sequence ID" value="TCL02771.1"/>
    <property type="molecule type" value="Genomic_DNA"/>
</dbReference>
<keyword evidence="5 9" id="KW-1278">Translocase</keyword>
<gene>
    <name evidence="9" type="primary">rnfA</name>
    <name evidence="10" type="ORF">EZJ58_0803</name>
</gene>
<feature type="transmembrane region" description="Helical" evidence="9">
    <location>
        <begin position="90"/>
        <end position="112"/>
    </location>
</feature>
<dbReference type="PIRSF" id="PIRSF006102">
    <property type="entry name" value="NQR_DE"/>
    <property type="match status" value="1"/>
</dbReference>
<dbReference type="NCBIfam" id="TIGR01943">
    <property type="entry name" value="rnfA"/>
    <property type="match status" value="1"/>
</dbReference>
<dbReference type="EC" id="7.-.-.-" evidence="9"/>
<evidence type="ECO:0000256" key="2">
    <source>
        <dbReference type="ARBA" id="ARBA00022448"/>
    </source>
</evidence>
<dbReference type="InterPro" id="IPR011293">
    <property type="entry name" value="Ion_transpt_RnfA/RsxA"/>
</dbReference>
<dbReference type="InterPro" id="IPR003667">
    <property type="entry name" value="NqrDE/RnfAE"/>
</dbReference>
<keyword evidence="4 9" id="KW-0812">Transmembrane</keyword>
<evidence type="ECO:0000256" key="7">
    <source>
        <dbReference type="ARBA" id="ARBA00022989"/>
    </source>
</evidence>
<reference evidence="10 11" key="1">
    <citation type="submission" date="2019-02" db="EMBL/GenBank/DDBJ databases">
        <title>Investigation of anaerobic lignin degradation for improved lignocellulosic biofuels.</title>
        <authorList>
            <person name="Deangelis K."/>
        </authorList>
    </citation>
    <scope>NUCLEOTIDE SEQUENCE [LARGE SCALE GENOMIC DNA]</scope>
    <source>
        <strain evidence="10 11">159R</strain>
    </source>
</reference>
<comment type="caution">
    <text evidence="10">The sequence shown here is derived from an EMBL/GenBank/DDBJ whole genome shotgun (WGS) entry which is preliminary data.</text>
</comment>
<feature type="transmembrane region" description="Helical" evidence="9">
    <location>
        <begin position="23"/>
        <end position="45"/>
    </location>
</feature>
<dbReference type="Proteomes" id="UP000294555">
    <property type="component" value="Unassembled WGS sequence"/>
</dbReference>
<dbReference type="NCBIfam" id="NF003481">
    <property type="entry name" value="PRK05151.1"/>
    <property type="match status" value="1"/>
</dbReference>
<feature type="transmembrane region" description="Helical" evidence="9">
    <location>
        <begin position="149"/>
        <end position="170"/>
    </location>
</feature>
<keyword evidence="6 9" id="KW-0249">Electron transport</keyword>
<dbReference type="PANTHER" id="PTHR30335:SF0">
    <property type="entry name" value="ION-TRANSLOCATING OXIDOREDUCTASE COMPLEX SUBUNIT A"/>
    <property type="match status" value="1"/>
</dbReference>
<comment type="function">
    <text evidence="9">Part of a membrane-bound complex that couples electron transfer with translocation of ions across the membrane.</text>
</comment>
<feature type="transmembrane region" description="Helical" evidence="9">
    <location>
        <begin position="57"/>
        <end position="78"/>
    </location>
</feature>
<comment type="subunit">
    <text evidence="9">The complex is composed of six subunits: RnfA, RnfB, RnfC, RnfD, RnfE and RnfG.</text>
</comment>
<keyword evidence="8 9" id="KW-0472">Membrane</keyword>
<protein>
    <recommendedName>
        <fullName evidence="9">Ion-translocating oxidoreductase complex subunit A</fullName>
        <ecNumber evidence="9">7.-.-.-</ecNumber>
    </recommendedName>
    <alternativeName>
        <fullName evidence="9">Rnf electron transport complex subunit A</fullName>
    </alternativeName>
</protein>
<dbReference type="HAMAP" id="MF_00459">
    <property type="entry name" value="RsxA_RnfA"/>
    <property type="match status" value="1"/>
</dbReference>
<proteinExistence type="inferred from homology"/>
<keyword evidence="9" id="KW-1003">Cell membrane</keyword>
<evidence type="ECO:0000313" key="11">
    <source>
        <dbReference type="Proteomes" id="UP000294555"/>
    </source>
</evidence>
<keyword evidence="2 9" id="KW-0813">Transport</keyword>
<dbReference type="GO" id="GO:0022900">
    <property type="term" value="P:electron transport chain"/>
    <property type="evidence" value="ECO:0007669"/>
    <property type="project" value="UniProtKB-UniRule"/>
</dbReference>
<evidence type="ECO:0000256" key="5">
    <source>
        <dbReference type="ARBA" id="ARBA00022967"/>
    </source>
</evidence>
<evidence type="ECO:0000256" key="6">
    <source>
        <dbReference type="ARBA" id="ARBA00022982"/>
    </source>
</evidence>